<dbReference type="Proteomes" id="UP000014254">
    <property type="component" value="Unassembled WGS sequence"/>
</dbReference>
<evidence type="ECO:0000313" key="2">
    <source>
        <dbReference type="Proteomes" id="UP000014254"/>
    </source>
</evidence>
<dbReference type="InParanoid" id="S2KI33"/>
<sequence>MAHYNHPRSQRGSSVPGFLQCLVLSAPRNQAIQNLHYHTLPSVARTYAFYLGSNTH</sequence>
<protein>
    <submittedName>
        <fullName evidence="1">Uncharacterized protein</fullName>
    </submittedName>
</protein>
<gene>
    <name evidence="1" type="ORF">HMPREF1544_01144</name>
</gene>
<keyword evidence="2" id="KW-1185">Reference proteome</keyword>
<name>S2KI33_MUCC1</name>
<dbReference type="AlphaFoldDB" id="S2KI33"/>
<organism evidence="1 2">
    <name type="scientific">Mucor circinelloides f. circinelloides (strain 1006PhL)</name>
    <name type="common">Mucormycosis agent</name>
    <name type="synonym">Calyptromyces circinelloides</name>
    <dbReference type="NCBI Taxonomy" id="1220926"/>
    <lineage>
        <taxon>Eukaryota</taxon>
        <taxon>Fungi</taxon>
        <taxon>Fungi incertae sedis</taxon>
        <taxon>Mucoromycota</taxon>
        <taxon>Mucoromycotina</taxon>
        <taxon>Mucoromycetes</taxon>
        <taxon>Mucorales</taxon>
        <taxon>Mucorineae</taxon>
        <taxon>Mucoraceae</taxon>
        <taxon>Mucor</taxon>
    </lineage>
</organism>
<reference evidence="2" key="1">
    <citation type="submission" date="2013-05" db="EMBL/GenBank/DDBJ databases">
        <title>The Genome sequence of Mucor circinelloides f. circinelloides 1006PhL.</title>
        <authorList>
            <consortium name="The Broad Institute Genomics Platform"/>
            <person name="Cuomo C."/>
            <person name="Earl A."/>
            <person name="Findley K."/>
            <person name="Lee S.C."/>
            <person name="Walker B."/>
            <person name="Young S."/>
            <person name="Zeng Q."/>
            <person name="Gargeya S."/>
            <person name="Fitzgerald M."/>
            <person name="Haas B."/>
            <person name="Abouelleil A."/>
            <person name="Allen A.W."/>
            <person name="Alvarado L."/>
            <person name="Arachchi H.M."/>
            <person name="Berlin A.M."/>
            <person name="Chapman S.B."/>
            <person name="Gainer-Dewar J."/>
            <person name="Goldberg J."/>
            <person name="Griggs A."/>
            <person name="Gujja S."/>
            <person name="Hansen M."/>
            <person name="Howarth C."/>
            <person name="Imamovic A."/>
            <person name="Ireland A."/>
            <person name="Larimer J."/>
            <person name="McCowan C."/>
            <person name="Murphy C."/>
            <person name="Pearson M."/>
            <person name="Poon T.W."/>
            <person name="Priest M."/>
            <person name="Roberts A."/>
            <person name="Saif S."/>
            <person name="Shea T."/>
            <person name="Sisk P."/>
            <person name="Sykes S."/>
            <person name="Wortman J."/>
            <person name="Nusbaum C."/>
            <person name="Birren B."/>
        </authorList>
    </citation>
    <scope>NUCLEOTIDE SEQUENCE [LARGE SCALE GENOMIC DNA]</scope>
    <source>
        <strain evidence="2">1006PhL</strain>
    </source>
</reference>
<proteinExistence type="predicted"/>
<accession>S2KI33</accession>
<dbReference type="VEuPathDB" id="FungiDB:HMPREF1544_01144"/>
<dbReference type="EMBL" id="KE123903">
    <property type="protein sequence ID" value="EPB92080.1"/>
    <property type="molecule type" value="Genomic_DNA"/>
</dbReference>
<evidence type="ECO:0000313" key="1">
    <source>
        <dbReference type="EMBL" id="EPB92080.1"/>
    </source>
</evidence>